<sequence>MLTLSSAKRQQRFHRHETASNGRKQAVHDVNNGSNGIDLPSKYTEQRTERDTLHNFGRKLYVVLNLHFNLQVVKI</sequence>
<name>A0A9J6AMF9_SOLCO</name>
<dbReference type="AlphaFoldDB" id="A0A9J6AMF9"/>
<gene>
    <name evidence="2" type="ORF">H5410_011008</name>
</gene>
<keyword evidence="3" id="KW-1185">Reference proteome</keyword>
<dbReference type="EMBL" id="JACXVP010000002">
    <property type="protein sequence ID" value="KAG5625790.1"/>
    <property type="molecule type" value="Genomic_DNA"/>
</dbReference>
<organism evidence="2 3">
    <name type="scientific">Solanum commersonii</name>
    <name type="common">Commerson's wild potato</name>
    <name type="synonym">Commerson's nightshade</name>
    <dbReference type="NCBI Taxonomy" id="4109"/>
    <lineage>
        <taxon>Eukaryota</taxon>
        <taxon>Viridiplantae</taxon>
        <taxon>Streptophyta</taxon>
        <taxon>Embryophyta</taxon>
        <taxon>Tracheophyta</taxon>
        <taxon>Spermatophyta</taxon>
        <taxon>Magnoliopsida</taxon>
        <taxon>eudicotyledons</taxon>
        <taxon>Gunneridae</taxon>
        <taxon>Pentapetalae</taxon>
        <taxon>asterids</taxon>
        <taxon>lamiids</taxon>
        <taxon>Solanales</taxon>
        <taxon>Solanaceae</taxon>
        <taxon>Solanoideae</taxon>
        <taxon>Solaneae</taxon>
        <taxon>Solanum</taxon>
    </lineage>
</organism>
<evidence type="ECO:0000313" key="3">
    <source>
        <dbReference type="Proteomes" id="UP000824120"/>
    </source>
</evidence>
<accession>A0A9J6AMF9</accession>
<evidence type="ECO:0000313" key="2">
    <source>
        <dbReference type="EMBL" id="KAG5625790.1"/>
    </source>
</evidence>
<feature type="region of interest" description="Disordered" evidence="1">
    <location>
        <begin position="1"/>
        <end position="46"/>
    </location>
</feature>
<comment type="caution">
    <text evidence="2">The sequence shown here is derived from an EMBL/GenBank/DDBJ whole genome shotgun (WGS) entry which is preliminary data.</text>
</comment>
<protein>
    <submittedName>
        <fullName evidence="2">Uncharacterized protein</fullName>
    </submittedName>
</protein>
<evidence type="ECO:0000256" key="1">
    <source>
        <dbReference type="SAM" id="MobiDB-lite"/>
    </source>
</evidence>
<reference evidence="2 3" key="1">
    <citation type="submission" date="2020-09" db="EMBL/GenBank/DDBJ databases">
        <title>De no assembly of potato wild relative species, Solanum commersonii.</title>
        <authorList>
            <person name="Cho K."/>
        </authorList>
    </citation>
    <scope>NUCLEOTIDE SEQUENCE [LARGE SCALE GENOMIC DNA]</scope>
    <source>
        <strain evidence="2">LZ3.2</strain>
        <tissue evidence="2">Leaf</tissue>
    </source>
</reference>
<dbReference type="Proteomes" id="UP000824120">
    <property type="component" value="Chromosome 2"/>
</dbReference>
<proteinExistence type="predicted"/>